<organism evidence="3 4">
    <name type="scientific">Streptomyces natalensis ATCC 27448</name>
    <dbReference type="NCBI Taxonomy" id="1240678"/>
    <lineage>
        <taxon>Bacteria</taxon>
        <taxon>Bacillati</taxon>
        <taxon>Actinomycetota</taxon>
        <taxon>Actinomycetes</taxon>
        <taxon>Kitasatosporales</taxon>
        <taxon>Streptomycetaceae</taxon>
        <taxon>Streptomyces</taxon>
    </lineage>
</organism>
<dbReference type="PATRIC" id="fig|1240678.4.peg.7761"/>
<dbReference type="Gene3D" id="3.90.1570.10">
    <property type="entry name" value="tt1808, chain A"/>
    <property type="match status" value="1"/>
</dbReference>
<sequence length="210" mass="23777">MTITEERTATVETDGIEMDEPSEQPLEPSPNALDALFEWLERSPVPEGYKIEIVEGAVFMVPQRDIHWQTIRRIVRALEDRFGMDVLVTSDVRIDFPGELNGLCPDVAKIADGAKKNKQGRWCYQDIEFIAEVISKGTSANDYGPKRDVYATAEVPVYVIADPYIGRCRVFTHPQDGEYKSDLTLAYGKPIDLRELFPGFTITTDEFPRD</sequence>
<dbReference type="InterPro" id="IPR012296">
    <property type="entry name" value="Nuclease_put_TT1808"/>
</dbReference>
<dbReference type="PANTHER" id="PTHR35400:SF3">
    <property type="entry name" value="SLL1072 PROTEIN"/>
    <property type="match status" value="1"/>
</dbReference>
<feature type="region of interest" description="Disordered" evidence="1">
    <location>
        <begin position="1"/>
        <end position="28"/>
    </location>
</feature>
<evidence type="ECO:0000313" key="3">
    <source>
        <dbReference type="EMBL" id="KIZ14546.1"/>
    </source>
</evidence>
<dbReference type="PANTHER" id="PTHR35400">
    <property type="entry name" value="SLR1083 PROTEIN"/>
    <property type="match status" value="1"/>
</dbReference>
<proteinExistence type="predicted"/>
<evidence type="ECO:0000313" key="4">
    <source>
        <dbReference type="Proteomes" id="UP000032458"/>
    </source>
</evidence>
<dbReference type="Pfam" id="PF05685">
    <property type="entry name" value="Uma2"/>
    <property type="match status" value="1"/>
</dbReference>
<feature type="domain" description="Putative restriction endonuclease" evidence="2">
    <location>
        <begin position="40"/>
        <end position="204"/>
    </location>
</feature>
<name>A0A0D7CEQ1_9ACTN</name>
<dbReference type="RefSeq" id="WP_030065589.1">
    <property type="nucleotide sequence ID" value="NZ_JRKI01000061.1"/>
</dbReference>
<gene>
    <name evidence="3" type="ORF">SNA_36430</name>
</gene>
<dbReference type="AlphaFoldDB" id="A0A0D7CEQ1"/>
<comment type="caution">
    <text evidence="3">The sequence shown here is derived from an EMBL/GenBank/DDBJ whole genome shotgun (WGS) entry which is preliminary data.</text>
</comment>
<evidence type="ECO:0000259" key="2">
    <source>
        <dbReference type="Pfam" id="PF05685"/>
    </source>
</evidence>
<evidence type="ECO:0000256" key="1">
    <source>
        <dbReference type="SAM" id="MobiDB-lite"/>
    </source>
</evidence>
<dbReference type="EMBL" id="JRKI01000061">
    <property type="protein sequence ID" value="KIZ14546.1"/>
    <property type="molecule type" value="Genomic_DNA"/>
</dbReference>
<dbReference type="InterPro" id="IPR008538">
    <property type="entry name" value="Uma2"/>
</dbReference>
<dbReference type="InterPro" id="IPR011335">
    <property type="entry name" value="Restrct_endonuc-II-like"/>
</dbReference>
<dbReference type="Proteomes" id="UP000032458">
    <property type="component" value="Unassembled WGS sequence"/>
</dbReference>
<protein>
    <recommendedName>
        <fullName evidence="2">Putative restriction endonuclease domain-containing protein</fullName>
    </recommendedName>
</protein>
<dbReference type="SUPFAM" id="SSF52980">
    <property type="entry name" value="Restriction endonuclease-like"/>
    <property type="match status" value="1"/>
</dbReference>
<dbReference type="CDD" id="cd06260">
    <property type="entry name" value="DUF820-like"/>
    <property type="match status" value="1"/>
</dbReference>
<accession>A0A0D7CEQ1</accession>
<keyword evidence="4" id="KW-1185">Reference proteome</keyword>
<reference evidence="3 4" key="1">
    <citation type="submission" date="2014-09" db="EMBL/GenBank/DDBJ databases">
        <title>Draft genome sequence of Streptomyces natalensis ATCC 27448, producer of the antifungal pimaricin.</title>
        <authorList>
            <person name="Mendes M.V."/>
            <person name="Beites T."/>
            <person name="Pires S."/>
            <person name="Santos C.L."/>
            <person name="Moradas-Ferreira P."/>
        </authorList>
    </citation>
    <scope>NUCLEOTIDE SEQUENCE [LARGE SCALE GENOMIC DNA]</scope>
    <source>
        <strain evidence="3 4">ATCC 27448</strain>
    </source>
</reference>